<proteinExistence type="predicted"/>
<name>A0A9X7CGK5_BACCE</name>
<dbReference type="Proteomes" id="UP000224203">
    <property type="component" value="Unassembled WGS sequence"/>
</dbReference>
<feature type="non-terminal residue" evidence="1">
    <location>
        <position position="28"/>
    </location>
</feature>
<dbReference type="EMBL" id="NULI01000451">
    <property type="protein sequence ID" value="PGS58518.1"/>
    <property type="molecule type" value="Genomic_DNA"/>
</dbReference>
<organism evidence="1 2">
    <name type="scientific">Bacillus cereus</name>
    <dbReference type="NCBI Taxonomy" id="1396"/>
    <lineage>
        <taxon>Bacteria</taxon>
        <taxon>Bacillati</taxon>
        <taxon>Bacillota</taxon>
        <taxon>Bacilli</taxon>
        <taxon>Bacillales</taxon>
        <taxon>Bacillaceae</taxon>
        <taxon>Bacillus</taxon>
        <taxon>Bacillus cereus group</taxon>
    </lineage>
</organism>
<evidence type="ECO:0000313" key="1">
    <source>
        <dbReference type="EMBL" id="PGS58518.1"/>
    </source>
</evidence>
<comment type="caution">
    <text evidence="1">The sequence shown here is derived from an EMBL/GenBank/DDBJ whole genome shotgun (WGS) entry which is preliminary data.</text>
</comment>
<protein>
    <submittedName>
        <fullName evidence="1">3-oxoacyl-ACP reductase</fullName>
    </submittedName>
</protein>
<sequence length="28" mass="3107">MRENKIIMISGANSGIGHACIMTWSRKT</sequence>
<reference evidence="1 2" key="1">
    <citation type="submission" date="2017-09" db="EMBL/GenBank/DDBJ databases">
        <title>Large-scale bioinformatics analysis of Bacillus genomes uncovers conserved roles of natural products in bacterial physiology.</title>
        <authorList>
            <consortium name="Agbiome Team Llc"/>
            <person name="Bleich R.M."/>
            <person name="Grubbs K.J."/>
            <person name="Santa Maria K.C."/>
            <person name="Allen S.E."/>
            <person name="Farag S."/>
            <person name="Shank E.A."/>
            <person name="Bowers A."/>
        </authorList>
    </citation>
    <scope>NUCLEOTIDE SEQUENCE [LARGE SCALE GENOMIC DNA]</scope>
    <source>
        <strain evidence="1 2">AFS041711</strain>
    </source>
</reference>
<dbReference type="AlphaFoldDB" id="A0A9X7CGK5"/>
<gene>
    <name evidence="1" type="ORF">COC69_33490</name>
</gene>
<evidence type="ECO:0000313" key="2">
    <source>
        <dbReference type="Proteomes" id="UP000224203"/>
    </source>
</evidence>
<accession>A0A9X7CGK5</accession>